<reference evidence="2 3" key="1">
    <citation type="submission" date="2020-01" db="EMBL/GenBank/DDBJ databases">
        <title>Genomes assembled from Gulf of Kutch pelagic sediment metagenomes.</title>
        <authorList>
            <person name="Chandrashekar M."/>
            <person name="Mahajan M.S."/>
            <person name="Dave K.J."/>
            <person name="Vatsa P."/>
            <person name="Nathani N.M."/>
        </authorList>
    </citation>
    <scope>NUCLEOTIDE SEQUENCE [LARGE SCALE GENOMIC DNA]</scope>
    <source>
        <strain evidence="2">KS3-K002</strain>
    </source>
</reference>
<evidence type="ECO:0000313" key="2">
    <source>
        <dbReference type="EMBL" id="NIR73570.1"/>
    </source>
</evidence>
<organism evidence="2 3">
    <name type="scientific">Candidatus Kutchimonas denitrificans</name>
    <dbReference type="NCBI Taxonomy" id="3056748"/>
    <lineage>
        <taxon>Bacteria</taxon>
        <taxon>Pseudomonadati</taxon>
        <taxon>Gemmatimonadota</taxon>
        <taxon>Gemmatimonadia</taxon>
        <taxon>Candidatus Palauibacterales</taxon>
        <taxon>Candidatus Palauibacteraceae</taxon>
        <taxon>Candidatus Kutchimonas</taxon>
    </lineage>
</organism>
<feature type="transmembrane region" description="Helical" evidence="1">
    <location>
        <begin position="6"/>
        <end position="32"/>
    </location>
</feature>
<evidence type="ECO:0000256" key="1">
    <source>
        <dbReference type="SAM" id="Phobius"/>
    </source>
</evidence>
<keyword evidence="1" id="KW-1133">Transmembrane helix</keyword>
<keyword evidence="1" id="KW-0472">Membrane</keyword>
<name>A0AAE4ZA39_9BACT</name>
<comment type="caution">
    <text evidence="2">The sequence shown here is derived from an EMBL/GenBank/DDBJ whole genome shotgun (WGS) entry which is preliminary data.</text>
</comment>
<sequence>MDPRALSMLIPITGIIFLIGVPICALAAHFVLRPMVREVTESILALKGAATRETNARLTELEENQRILVERLDRLVEAERFHHQLESTGGAKS</sequence>
<dbReference type="Proteomes" id="UP000702544">
    <property type="component" value="Unassembled WGS sequence"/>
</dbReference>
<keyword evidence="1" id="KW-0812">Transmembrane</keyword>
<accession>A0AAE4ZA39</accession>
<proteinExistence type="predicted"/>
<evidence type="ECO:0000313" key="3">
    <source>
        <dbReference type="Proteomes" id="UP000702544"/>
    </source>
</evidence>
<dbReference type="EMBL" id="JAACAK010000002">
    <property type="protein sequence ID" value="NIR73570.1"/>
    <property type="molecule type" value="Genomic_DNA"/>
</dbReference>
<protein>
    <recommendedName>
        <fullName evidence="4">Phage shock protein B</fullName>
    </recommendedName>
</protein>
<dbReference type="AlphaFoldDB" id="A0AAE4ZA39"/>
<gene>
    <name evidence="2" type="ORF">GWO12_00415</name>
</gene>
<evidence type="ECO:0008006" key="4">
    <source>
        <dbReference type="Google" id="ProtNLM"/>
    </source>
</evidence>